<dbReference type="Pfam" id="PF14650">
    <property type="entry name" value="FAM75"/>
    <property type="match status" value="1"/>
</dbReference>
<evidence type="ECO:0000256" key="1">
    <source>
        <dbReference type="ARBA" id="ARBA00004167"/>
    </source>
</evidence>
<feature type="compositionally biased region" description="Polar residues" evidence="6">
    <location>
        <begin position="958"/>
        <end position="972"/>
    </location>
</feature>
<accession>A0ABM3Y1N9</accession>
<comment type="subcellular location">
    <subcellularLocation>
        <location evidence="1">Membrane</location>
        <topology evidence="1">Single-pass membrane protein</topology>
    </subcellularLocation>
</comment>
<organism evidence="9 10">
    <name type="scientific">Erinaceus europaeus</name>
    <name type="common">Western European hedgehog</name>
    <dbReference type="NCBI Taxonomy" id="9365"/>
    <lineage>
        <taxon>Eukaryota</taxon>
        <taxon>Metazoa</taxon>
        <taxon>Chordata</taxon>
        <taxon>Craniata</taxon>
        <taxon>Vertebrata</taxon>
        <taxon>Euteleostomi</taxon>
        <taxon>Mammalia</taxon>
        <taxon>Eutheria</taxon>
        <taxon>Laurasiatheria</taxon>
        <taxon>Eulipotyphla</taxon>
        <taxon>Erinaceidae</taxon>
        <taxon>Erinaceinae</taxon>
        <taxon>Erinaceus</taxon>
    </lineage>
</organism>
<feature type="region of interest" description="Disordered" evidence="6">
    <location>
        <begin position="1247"/>
        <end position="1267"/>
    </location>
</feature>
<feature type="compositionally biased region" description="Polar residues" evidence="6">
    <location>
        <begin position="1247"/>
        <end position="1259"/>
    </location>
</feature>
<feature type="domain" description="SPATA31-like" evidence="8">
    <location>
        <begin position="59"/>
        <end position="112"/>
    </location>
</feature>
<dbReference type="Proteomes" id="UP001652624">
    <property type="component" value="Chromosome 10"/>
</dbReference>
<dbReference type="RefSeq" id="XP_060054989.1">
    <property type="nucleotide sequence ID" value="XM_060199006.1"/>
</dbReference>
<gene>
    <name evidence="10" type="primary">LOC103107336</name>
</gene>
<evidence type="ECO:0000256" key="2">
    <source>
        <dbReference type="ARBA" id="ARBA00022692"/>
    </source>
</evidence>
<feature type="compositionally biased region" description="Basic and acidic residues" evidence="6">
    <location>
        <begin position="729"/>
        <end position="745"/>
    </location>
</feature>
<feature type="domain" description="SPATA31" evidence="7">
    <location>
        <begin position="440"/>
        <end position="809"/>
    </location>
</feature>
<feature type="region of interest" description="Disordered" evidence="6">
    <location>
        <begin position="721"/>
        <end position="760"/>
    </location>
</feature>
<evidence type="ECO:0000313" key="10">
    <source>
        <dbReference type="RefSeq" id="XP_060054989.1"/>
    </source>
</evidence>
<keyword evidence="9" id="KW-1185">Reference proteome</keyword>
<dbReference type="PANTHER" id="PTHR21859:SF12">
    <property type="entry name" value="SPERMATOGENESIS-ASSOCIATED PROTEIN 31D1"/>
    <property type="match status" value="1"/>
</dbReference>
<name>A0ABM3Y1N9_ERIEU</name>
<evidence type="ECO:0000256" key="5">
    <source>
        <dbReference type="ARBA" id="ARBA00035009"/>
    </source>
</evidence>
<keyword evidence="4" id="KW-0472">Membrane</keyword>
<dbReference type="PANTHER" id="PTHR21859">
    <property type="entry name" value="ACROSOME-SPECIFIC PROTEIN"/>
    <property type="match status" value="1"/>
</dbReference>
<dbReference type="InterPro" id="IPR027970">
    <property type="entry name" value="SPATA31-like"/>
</dbReference>
<evidence type="ECO:0000256" key="3">
    <source>
        <dbReference type="ARBA" id="ARBA00022989"/>
    </source>
</evidence>
<dbReference type="InterPro" id="IPR039509">
    <property type="entry name" value="SPATA31"/>
</dbReference>
<evidence type="ECO:0000259" key="8">
    <source>
        <dbReference type="Pfam" id="PF15371"/>
    </source>
</evidence>
<evidence type="ECO:0000313" key="9">
    <source>
        <dbReference type="Proteomes" id="UP001652624"/>
    </source>
</evidence>
<evidence type="ECO:0000256" key="6">
    <source>
        <dbReference type="SAM" id="MobiDB-lite"/>
    </source>
</evidence>
<dbReference type="Pfam" id="PF15371">
    <property type="entry name" value="DUF4599"/>
    <property type="match status" value="1"/>
</dbReference>
<feature type="region of interest" description="Disordered" evidence="6">
    <location>
        <begin position="672"/>
        <end position="706"/>
    </location>
</feature>
<reference evidence="10" key="1">
    <citation type="submission" date="2025-08" db="UniProtKB">
        <authorList>
            <consortium name="RefSeq"/>
        </authorList>
    </citation>
    <scope>IDENTIFICATION</scope>
</reference>
<feature type="compositionally biased region" description="Polar residues" evidence="6">
    <location>
        <begin position="672"/>
        <end position="705"/>
    </location>
</feature>
<keyword evidence="2" id="KW-0812">Transmembrane</keyword>
<evidence type="ECO:0000259" key="7">
    <source>
        <dbReference type="Pfam" id="PF14650"/>
    </source>
</evidence>
<feature type="region of interest" description="Disordered" evidence="6">
    <location>
        <begin position="1040"/>
        <end position="1068"/>
    </location>
</feature>
<feature type="region of interest" description="Disordered" evidence="6">
    <location>
        <begin position="1089"/>
        <end position="1108"/>
    </location>
</feature>
<sequence>MNVGTSVEDNETLTIYFSCLDAILRPTEVLKENIIVMHGKAFLLKHLQFFNSRHTYACPPGRKHDSIRFRRLLCPDPSCEVCNTATSEISQLLFPEVLEDASLFVSPLASTALVADSSPTLSPASSVAPAGDLIPSSLLVSSPPPLSIPSPNPVTPLDEFLAPSPLGYSLPPEPFPLLDSQFPVTLSSPKSPPFPPPLPHCMQRVDPALQTGLPVPLKTMYTVDPIMFPDIGPLSDLAQTVNLAGSYACQQAPPTLPVLPAPDCTLTVTQSQSVSILLKPVQEKPSANSAGGLCAYVPAMTGIDHSSLSISQFSLWQAHAKKLFCSTFPQGEFNQEFLALRSSETSFGRHPAANLIEPGNLSFSSPEVLALLEQHIQNKINSLMWEEKEKGCSFLKQPRPEYQLNPTGKMSQMVASKAESVSLSLLKNESRPKDLQMHEQSLNPMSFHNNLLQKPIQFFCGLPSLHSESLSTAIYPSRDLSSIWIFNGIFNASIDQEPLVPLHPSSLSLPEVHSPISRQTPLKSQLTPVLKVEPQATLQLPLSNISTGTLPQMRICGVFFHRLQEEAEPLSSSDIQSLEWHVLQKRLTSLWGSSSLVQRYEENFSPLPPKSPARQASRVHISISILPGEFPLSKELRKKLEHHLKKRLIQHRWGLPHRIYESLSLMMPPNDFVQTSESGNKSKFSVTMQKSQSKQNITAGSSPSGSFHEIFSSMSVLEEDLGETQGQVSEKRPNKHSLNDPEKSSDLGLGSNSEANPNNYILSHSSKKQIASEERVPHKQFENSLKAHLSKKFEEINEGQFPNVVHSSWHTLQQSEKSNTNVNQGNLSSMDFSLKATKQHHIQKSHRKASGLCPKVSKSIQRSCHSNLLSANMIPEGNYKSGDLKNFRGLSQEDKVGIKNVGSVFDHHVPATSPIGKEGQGVLRQSPFDNNQELVEVQRSKGDRPSLLPVKRNLIESQRQSFLPNRSPQKLPSWQAADRQEPKFHSISSSDRLEMPERKEIANKELFSNAAISREIFRAKELDALQSEDSTILIGYRPGSSQTLSANERKAASTKRLPPKISVLPDSNSPELKEKLIDELKLELKSREKQLAQGQPVDMSSTSDSLTHEDSLTHAQGFFTGDEETSQVLHVYMEDSGFSMEQEKEPWVPEHVLRCQDKDFPPDVMSTNCTGPKSAAELGGGDAEQASPQPGSRCFPSKYIPLKVYESKNSKLSPRKGQHPPENLFRQKFKDFWQWIYPRTKYMKQNSQVKGSSISSPQSRGPIKSRAATTRKIDTQKYINDTGKPLDKKVGHRHANYTTSLEKSSLPPGKSGIKQKTEGKAQKVCTHGYFFNPKAVSSIVINCNSCSQAPVIAGLANPASQGVRGTDRHPQKAFKDTVVCPRHNLHMVQRRSLAPTIPPCRWQADQCSKLKGFALSDMSFQRNQLFKQKMILQKFQGWQVLNQKQILYGDY</sequence>
<comment type="similarity">
    <text evidence="5">Belongs to the SPATA31 family.</text>
</comment>
<feature type="compositionally biased region" description="Polar residues" evidence="6">
    <location>
        <begin position="750"/>
        <end position="760"/>
    </location>
</feature>
<dbReference type="GeneID" id="103107336"/>
<feature type="region of interest" description="Disordered" evidence="6">
    <location>
        <begin position="958"/>
        <end position="992"/>
    </location>
</feature>
<protein>
    <submittedName>
        <fullName evidence="10">Spermatogenesis-associated protein 31D4-like</fullName>
    </submittedName>
</protein>
<proteinExistence type="inferred from homology"/>
<evidence type="ECO:0000256" key="4">
    <source>
        <dbReference type="ARBA" id="ARBA00023136"/>
    </source>
</evidence>
<feature type="region of interest" description="Disordered" evidence="6">
    <location>
        <begin position="1163"/>
        <end position="1193"/>
    </location>
</feature>
<keyword evidence="3" id="KW-1133">Transmembrane helix</keyword>